<dbReference type="STRING" id="1848.SAMN05443637_110174"/>
<name>A0A1M6UMB9_PSETH</name>
<dbReference type="EMBL" id="FRAP01000010">
    <property type="protein sequence ID" value="SHK70321.1"/>
    <property type="molecule type" value="Genomic_DNA"/>
</dbReference>
<dbReference type="FunFam" id="3.40.50.1970:FF:000003">
    <property type="entry name" value="Alcohol dehydrogenase, iron-containing"/>
    <property type="match status" value="1"/>
</dbReference>
<protein>
    <submittedName>
        <fullName evidence="6">Alcohol dehydrogenase, class IV</fullName>
    </submittedName>
</protein>
<evidence type="ECO:0000259" key="4">
    <source>
        <dbReference type="Pfam" id="PF00465"/>
    </source>
</evidence>
<dbReference type="GO" id="GO:0046872">
    <property type="term" value="F:metal ion binding"/>
    <property type="evidence" value="ECO:0007669"/>
    <property type="project" value="InterPro"/>
</dbReference>
<accession>A0A1M6UMB9</accession>
<evidence type="ECO:0000256" key="1">
    <source>
        <dbReference type="ARBA" id="ARBA00007358"/>
    </source>
</evidence>
<dbReference type="RefSeq" id="WP_084755031.1">
    <property type="nucleotide sequence ID" value="NZ_CALGVN010000048.1"/>
</dbReference>
<sequence length="414" mass="43402">MTLVATAIRAGDSVLLARRSAPGDDPGDRPRPQLAKFHAPEVVFGPGSLSEAAHAALRLGARRPFLATDPGLLAAGWPDELLGHLHEAGLTPHVWYDVTPNPKDHEIEAGYEQYVAAGCDVVLGIGGGSVMDAAKGIALLSSNGGRILDYEGIDKIVFPIPPMVMIPSTSGTGADVSQFCIVTDTKRRNKITIMGRALVPDVSVIDPRLLTTMPDDLNAATGLDALTHAIEAYVSLAHNPLTDTHALQAVSLVVGNLAHTMEEPDDAAARQCMAHAALEAGLAFTNAILGATHAMSHQVGGLLDLPHGVVNGVLLPHVIRFNGEAEPERFRAIAQAMDLGLHPDTPGADAAELVAERVRKLADDVGVPRGLAELGVSEADVPRLAELTLQDACLTTNPRPASVADIETMLRAAL</sequence>
<comment type="similarity">
    <text evidence="1">Belongs to the iron-containing alcohol dehydrogenase family.</text>
</comment>
<organism evidence="6 7">
    <name type="scientific">Pseudonocardia thermophila</name>
    <dbReference type="NCBI Taxonomy" id="1848"/>
    <lineage>
        <taxon>Bacteria</taxon>
        <taxon>Bacillati</taxon>
        <taxon>Actinomycetota</taxon>
        <taxon>Actinomycetes</taxon>
        <taxon>Pseudonocardiales</taxon>
        <taxon>Pseudonocardiaceae</taxon>
        <taxon>Pseudonocardia</taxon>
    </lineage>
</organism>
<dbReference type="PROSITE" id="PS00913">
    <property type="entry name" value="ADH_IRON_1"/>
    <property type="match status" value="1"/>
</dbReference>
<evidence type="ECO:0000313" key="6">
    <source>
        <dbReference type="EMBL" id="SHK70321.1"/>
    </source>
</evidence>
<dbReference type="OrthoDB" id="323926at2"/>
<feature type="domain" description="Alcohol dehydrogenase iron-type/glycerol dehydrogenase GldA" evidence="4">
    <location>
        <begin position="40"/>
        <end position="207"/>
    </location>
</feature>
<dbReference type="CDD" id="cd17814">
    <property type="entry name" value="Fe-ADH-like"/>
    <property type="match status" value="1"/>
</dbReference>
<dbReference type="Pfam" id="PF00465">
    <property type="entry name" value="Fe-ADH"/>
    <property type="match status" value="1"/>
</dbReference>
<evidence type="ECO:0000313" key="7">
    <source>
        <dbReference type="Proteomes" id="UP000184363"/>
    </source>
</evidence>
<keyword evidence="3" id="KW-0520">NAD</keyword>
<dbReference type="SUPFAM" id="SSF56796">
    <property type="entry name" value="Dehydroquinate synthase-like"/>
    <property type="match status" value="1"/>
</dbReference>
<dbReference type="PANTHER" id="PTHR11496">
    <property type="entry name" value="ALCOHOL DEHYDROGENASE"/>
    <property type="match status" value="1"/>
</dbReference>
<evidence type="ECO:0000256" key="3">
    <source>
        <dbReference type="ARBA" id="ARBA00023027"/>
    </source>
</evidence>
<evidence type="ECO:0000259" key="5">
    <source>
        <dbReference type="Pfam" id="PF25137"/>
    </source>
</evidence>
<dbReference type="PANTHER" id="PTHR11496:SF102">
    <property type="entry name" value="ALCOHOL DEHYDROGENASE 4"/>
    <property type="match status" value="1"/>
</dbReference>
<reference evidence="6 7" key="1">
    <citation type="submission" date="2016-11" db="EMBL/GenBank/DDBJ databases">
        <authorList>
            <person name="Jaros S."/>
            <person name="Januszkiewicz K."/>
            <person name="Wedrychowicz H."/>
        </authorList>
    </citation>
    <scope>NUCLEOTIDE SEQUENCE [LARGE SCALE GENOMIC DNA]</scope>
    <source>
        <strain evidence="6 7">DSM 43832</strain>
    </source>
</reference>
<dbReference type="InterPro" id="IPR039697">
    <property type="entry name" value="Alcohol_dehydrogenase_Fe"/>
</dbReference>
<feature type="domain" description="Fe-containing alcohol dehydrogenase-like C-terminal" evidence="5">
    <location>
        <begin position="219"/>
        <end position="414"/>
    </location>
</feature>
<dbReference type="InterPro" id="IPR001670">
    <property type="entry name" value="ADH_Fe/GldA"/>
</dbReference>
<keyword evidence="2" id="KW-0560">Oxidoreductase</keyword>
<dbReference type="InterPro" id="IPR018211">
    <property type="entry name" value="ADH_Fe_CS"/>
</dbReference>
<evidence type="ECO:0000256" key="2">
    <source>
        <dbReference type="ARBA" id="ARBA00023002"/>
    </source>
</evidence>
<dbReference type="InterPro" id="IPR056798">
    <property type="entry name" value="ADH_Fe_C"/>
</dbReference>
<gene>
    <name evidence="6" type="ORF">SAMN05443637_110174</name>
</gene>
<dbReference type="AlphaFoldDB" id="A0A1M6UMB9"/>
<proteinExistence type="inferred from homology"/>
<dbReference type="Proteomes" id="UP000184363">
    <property type="component" value="Unassembled WGS sequence"/>
</dbReference>
<dbReference type="Pfam" id="PF25137">
    <property type="entry name" value="ADH_Fe_C"/>
    <property type="match status" value="1"/>
</dbReference>
<dbReference type="Gene3D" id="3.40.50.1970">
    <property type="match status" value="1"/>
</dbReference>
<dbReference type="GO" id="GO:0004022">
    <property type="term" value="F:alcohol dehydrogenase (NAD+) activity"/>
    <property type="evidence" value="ECO:0007669"/>
    <property type="project" value="UniProtKB-ARBA"/>
</dbReference>
<dbReference type="Gene3D" id="1.20.1090.10">
    <property type="entry name" value="Dehydroquinate synthase-like - alpha domain"/>
    <property type="match status" value="1"/>
</dbReference>
<dbReference type="FunFam" id="1.20.1090.10:FF:000001">
    <property type="entry name" value="Aldehyde-alcohol dehydrogenase"/>
    <property type="match status" value="1"/>
</dbReference>
<keyword evidence="7" id="KW-1185">Reference proteome</keyword>